<dbReference type="Pfam" id="PF13508">
    <property type="entry name" value="Acetyltransf_7"/>
    <property type="match status" value="1"/>
</dbReference>
<name>A0ABX0Q6F2_9GAMM</name>
<dbReference type="InterPro" id="IPR016181">
    <property type="entry name" value="Acyl_CoA_acyltransferase"/>
</dbReference>
<dbReference type="EMBL" id="JAAQQR010000006">
    <property type="protein sequence ID" value="NID06130.1"/>
    <property type="molecule type" value="Genomic_DNA"/>
</dbReference>
<dbReference type="Gene3D" id="3.40.630.30">
    <property type="match status" value="1"/>
</dbReference>
<dbReference type="CDD" id="cd04301">
    <property type="entry name" value="NAT_SF"/>
    <property type="match status" value="1"/>
</dbReference>
<dbReference type="InterPro" id="IPR000182">
    <property type="entry name" value="GNAT_dom"/>
</dbReference>
<protein>
    <submittedName>
        <fullName evidence="4">GNAT family N-acetyltransferase</fullName>
    </submittedName>
</protein>
<keyword evidence="2" id="KW-0012">Acyltransferase</keyword>
<evidence type="ECO:0000256" key="2">
    <source>
        <dbReference type="ARBA" id="ARBA00023315"/>
    </source>
</evidence>
<reference evidence="4 5" key="1">
    <citation type="journal article" date="2011" name="Curr. Microbiol.">
        <title>Luteibacter jiangsuensis sp. nov.: a methamidophos-degrading bacterium isolated from a methamidophos-manufacturing factory.</title>
        <authorList>
            <person name="Wang L."/>
            <person name="Wang G.L."/>
            <person name="Li S.P."/>
            <person name="Jiang J.D."/>
        </authorList>
    </citation>
    <scope>NUCLEOTIDE SEQUENCE [LARGE SCALE GENOMIC DNA]</scope>
    <source>
        <strain evidence="4 5">CGMCC 1.10133</strain>
    </source>
</reference>
<dbReference type="Proteomes" id="UP001429601">
    <property type="component" value="Unassembled WGS sequence"/>
</dbReference>
<evidence type="ECO:0000256" key="1">
    <source>
        <dbReference type="ARBA" id="ARBA00022679"/>
    </source>
</evidence>
<organism evidence="4 5">
    <name type="scientific">Luteibacter jiangsuensis</name>
    <dbReference type="NCBI Taxonomy" id="637577"/>
    <lineage>
        <taxon>Bacteria</taxon>
        <taxon>Pseudomonadati</taxon>
        <taxon>Pseudomonadota</taxon>
        <taxon>Gammaproteobacteria</taxon>
        <taxon>Lysobacterales</taxon>
        <taxon>Rhodanobacteraceae</taxon>
        <taxon>Luteibacter</taxon>
    </lineage>
</organism>
<dbReference type="PROSITE" id="PS51186">
    <property type="entry name" value="GNAT"/>
    <property type="match status" value="1"/>
</dbReference>
<dbReference type="RefSeq" id="WP_167127981.1">
    <property type="nucleotide sequence ID" value="NZ_JAAQQR010000006.1"/>
</dbReference>
<evidence type="ECO:0000259" key="3">
    <source>
        <dbReference type="PROSITE" id="PS51186"/>
    </source>
</evidence>
<feature type="domain" description="N-acetyltransferase" evidence="3">
    <location>
        <begin position="5"/>
        <end position="143"/>
    </location>
</feature>
<keyword evidence="1" id="KW-0808">Transferase</keyword>
<dbReference type="PANTHER" id="PTHR43877">
    <property type="entry name" value="AMINOALKYLPHOSPHONATE N-ACETYLTRANSFERASE-RELATED-RELATED"/>
    <property type="match status" value="1"/>
</dbReference>
<comment type="caution">
    <text evidence="4">The sequence shown here is derived from an EMBL/GenBank/DDBJ whole genome shotgun (WGS) entry which is preliminary data.</text>
</comment>
<accession>A0ABX0Q6F2</accession>
<dbReference type="InterPro" id="IPR050832">
    <property type="entry name" value="Bact_Acetyltransf"/>
</dbReference>
<keyword evidence="5" id="KW-1185">Reference proteome</keyword>
<evidence type="ECO:0000313" key="5">
    <source>
        <dbReference type="Proteomes" id="UP001429601"/>
    </source>
</evidence>
<sequence>MTGTRQIRPATPADLPALRELFHSVRRQTFDWQPPDAFHLEDFDPQTEGERVFVAEAGDRIAGFISVWEPDDFIHHLFVDVGQMRRGFGRALLQALPGWPDRAYRLKCLSRNQTAIAFYHAHGFIETARGMGDEGEYIVLSLGGRAHDNANSAMGKRL</sequence>
<evidence type="ECO:0000313" key="4">
    <source>
        <dbReference type="EMBL" id="NID06130.1"/>
    </source>
</evidence>
<dbReference type="SUPFAM" id="SSF55729">
    <property type="entry name" value="Acyl-CoA N-acyltransferases (Nat)"/>
    <property type="match status" value="1"/>
</dbReference>
<proteinExistence type="predicted"/>
<gene>
    <name evidence="4" type="ORF">HBF26_14635</name>
</gene>